<dbReference type="EMBL" id="JASCZI010272642">
    <property type="protein sequence ID" value="MED6223030.1"/>
    <property type="molecule type" value="Genomic_DNA"/>
</dbReference>
<dbReference type="PANTHER" id="PTHR34950:SF12">
    <property type="entry name" value="TRANSMEMBRANE PROTEIN"/>
    <property type="match status" value="1"/>
</dbReference>
<keyword evidence="3" id="KW-1185">Reference proteome</keyword>
<evidence type="ECO:0000313" key="3">
    <source>
        <dbReference type="Proteomes" id="UP001341840"/>
    </source>
</evidence>
<dbReference type="PANTHER" id="PTHR34950">
    <property type="entry name" value="OS04G0457400 PROTEIN"/>
    <property type="match status" value="1"/>
</dbReference>
<comment type="caution">
    <text evidence="2">The sequence shown here is derived from an EMBL/GenBank/DDBJ whole genome shotgun (WGS) entry which is preliminary data.</text>
</comment>
<accession>A0ABU6ZM68</accession>
<sequence>MGIITVSLAKLEVNVIKFLKVSWSTILTSIRSFKQDFDLAEAYVMRKMYNEKMKNRTQEERQEKNTTKTKIHTTKRVVPKEENSVGCFSSWLFKKQHKKKSRISDYSS</sequence>
<feature type="compositionally biased region" description="Basic and acidic residues" evidence="1">
    <location>
        <begin position="54"/>
        <end position="66"/>
    </location>
</feature>
<evidence type="ECO:0000313" key="2">
    <source>
        <dbReference type="EMBL" id="MED6223030.1"/>
    </source>
</evidence>
<reference evidence="2 3" key="1">
    <citation type="journal article" date="2023" name="Plants (Basel)">
        <title>Bridging the Gap: Combining Genomics and Transcriptomics Approaches to Understand Stylosanthes scabra, an Orphan Legume from the Brazilian Caatinga.</title>
        <authorList>
            <person name="Ferreira-Neto J.R.C."/>
            <person name="da Silva M.D."/>
            <person name="Binneck E."/>
            <person name="de Melo N.F."/>
            <person name="da Silva R.H."/>
            <person name="de Melo A.L.T.M."/>
            <person name="Pandolfi V."/>
            <person name="Bustamante F.O."/>
            <person name="Brasileiro-Vidal A.C."/>
            <person name="Benko-Iseppon A.M."/>
        </authorList>
    </citation>
    <scope>NUCLEOTIDE SEQUENCE [LARGE SCALE GENOMIC DNA]</scope>
    <source>
        <tissue evidence="2">Leaves</tissue>
    </source>
</reference>
<feature type="region of interest" description="Disordered" evidence="1">
    <location>
        <begin position="54"/>
        <end position="73"/>
    </location>
</feature>
<dbReference type="Proteomes" id="UP001341840">
    <property type="component" value="Unassembled WGS sequence"/>
</dbReference>
<proteinExistence type="predicted"/>
<organism evidence="2 3">
    <name type="scientific">Stylosanthes scabra</name>
    <dbReference type="NCBI Taxonomy" id="79078"/>
    <lineage>
        <taxon>Eukaryota</taxon>
        <taxon>Viridiplantae</taxon>
        <taxon>Streptophyta</taxon>
        <taxon>Embryophyta</taxon>
        <taxon>Tracheophyta</taxon>
        <taxon>Spermatophyta</taxon>
        <taxon>Magnoliopsida</taxon>
        <taxon>eudicotyledons</taxon>
        <taxon>Gunneridae</taxon>
        <taxon>Pentapetalae</taxon>
        <taxon>rosids</taxon>
        <taxon>fabids</taxon>
        <taxon>Fabales</taxon>
        <taxon>Fabaceae</taxon>
        <taxon>Papilionoideae</taxon>
        <taxon>50 kb inversion clade</taxon>
        <taxon>dalbergioids sensu lato</taxon>
        <taxon>Dalbergieae</taxon>
        <taxon>Pterocarpus clade</taxon>
        <taxon>Stylosanthes</taxon>
    </lineage>
</organism>
<evidence type="ECO:0000256" key="1">
    <source>
        <dbReference type="SAM" id="MobiDB-lite"/>
    </source>
</evidence>
<protein>
    <submittedName>
        <fullName evidence="2">Uncharacterized protein</fullName>
    </submittedName>
</protein>
<gene>
    <name evidence="2" type="ORF">PIB30_070085</name>
</gene>
<name>A0ABU6ZM68_9FABA</name>